<comment type="caution">
    <text evidence="4">The sequence shown here is derived from an EMBL/GenBank/DDBJ whole genome shotgun (WGS) entry which is preliminary data.</text>
</comment>
<evidence type="ECO:0000256" key="2">
    <source>
        <dbReference type="ARBA" id="ARBA00022472"/>
    </source>
</evidence>
<keyword evidence="5" id="KW-1185">Reference proteome</keyword>
<evidence type="ECO:0000256" key="1">
    <source>
        <dbReference type="ARBA" id="ARBA00007692"/>
    </source>
</evidence>
<dbReference type="InterPro" id="IPR003690">
    <property type="entry name" value="MTERF"/>
</dbReference>
<keyword evidence="2" id="KW-0805">Transcription regulation</keyword>
<name>A0AAD4IYV5_PERFH</name>
<protein>
    <recommendedName>
        <fullName evidence="6">Transcription termination factor MTEF18, mitochondrial</fullName>
    </recommendedName>
</protein>
<reference evidence="4 5" key="1">
    <citation type="journal article" date="2021" name="Nat. Commun.">
        <title>Incipient diploidization of the medicinal plant Perilla within 10,000 years.</title>
        <authorList>
            <person name="Zhang Y."/>
            <person name="Shen Q."/>
            <person name="Leng L."/>
            <person name="Zhang D."/>
            <person name="Chen S."/>
            <person name="Shi Y."/>
            <person name="Ning Z."/>
            <person name="Chen S."/>
        </authorList>
    </citation>
    <scope>NUCLEOTIDE SEQUENCE [LARGE SCALE GENOMIC DNA]</scope>
    <source>
        <strain evidence="5">cv. PC099</strain>
    </source>
</reference>
<dbReference type="PANTHER" id="PTHR13068">
    <property type="entry name" value="CGI-12 PROTEIN-RELATED"/>
    <property type="match status" value="1"/>
</dbReference>
<gene>
    <name evidence="4" type="ORF">C2S53_000090</name>
</gene>
<dbReference type="AlphaFoldDB" id="A0AAD4IYV5"/>
<dbReference type="Proteomes" id="UP001190926">
    <property type="component" value="Unassembled WGS sequence"/>
</dbReference>
<keyword evidence="2" id="KW-0804">Transcription</keyword>
<dbReference type="SMART" id="SM00733">
    <property type="entry name" value="Mterf"/>
    <property type="match status" value="6"/>
</dbReference>
<comment type="similarity">
    <text evidence="1">Belongs to the mTERF family.</text>
</comment>
<dbReference type="PANTHER" id="PTHR13068:SF113">
    <property type="entry name" value="TRANSCRIPTION TERMINATION FACTOR MTEF18, MITOCHONDRIAL"/>
    <property type="match status" value="1"/>
</dbReference>
<proteinExistence type="inferred from homology"/>
<dbReference type="GO" id="GO:0006353">
    <property type="term" value="P:DNA-templated transcription termination"/>
    <property type="evidence" value="ECO:0007669"/>
    <property type="project" value="UniProtKB-KW"/>
</dbReference>
<dbReference type="Pfam" id="PF02536">
    <property type="entry name" value="mTERF"/>
    <property type="match status" value="2"/>
</dbReference>
<evidence type="ECO:0000313" key="4">
    <source>
        <dbReference type="EMBL" id="KAH6824024.1"/>
    </source>
</evidence>
<evidence type="ECO:0000256" key="3">
    <source>
        <dbReference type="ARBA" id="ARBA00022946"/>
    </source>
</evidence>
<keyword evidence="3" id="KW-0809">Transit peptide</keyword>
<evidence type="ECO:0000313" key="5">
    <source>
        <dbReference type="Proteomes" id="UP001190926"/>
    </source>
</evidence>
<evidence type="ECO:0008006" key="6">
    <source>
        <dbReference type="Google" id="ProtNLM"/>
    </source>
</evidence>
<dbReference type="InterPro" id="IPR038538">
    <property type="entry name" value="MTERF_sf"/>
</dbReference>
<dbReference type="Gene3D" id="1.25.70.10">
    <property type="entry name" value="Transcription termination factor 3, mitochondrial"/>
    <property type="match status" value="2"/>
</dbReference>
<organism evidence="4 5">
    <name type="scientific">Perilla frutescens var. hirtella</name>
    <name type="common">Perilla citriodora</name>
    <name type="synonym">Perilla setoyensis</name>
    <dbReference type="NCBI Taxonomy" id="608512"/>
    <lineage>
        <taxon>Eukaryota</taxon>
        <taxon>Viridiplantae</taxon>
        <taxon>Streptophyta</taxon>
        <taxon>Embryophyta</taxon>
        <taxon>Tracheophyta</taxon>
        <taxon>Spermatophyta</taxon>
        <taxon>Magnoliopsida</taxon>
        <taxon>eudicotyledons</taxon>
        <taxon>Gunneridae</taxon>
        <taxon>Pentapetalae</taxon>
        <taxon>asterids</taxon>
        <taxon>lamiids</taxon>
        <taxon>Lamiales</taxon>
        <taxon>Lamiaceae</taxon>
        <taxon>Nepetoideae</taxon>
        <taxon>Elsholtzieae</taxon>
        <taxon>Perilla</taxon>
    </lineage>
</organism>
<accession>A0AAD4IYV5</accession>
<sequence length="562" mass="64520">MLLRRTTAAAAVIIQRTTTKLSLLFFSTATTPNSPKPFAKIPWKYRSKAIQESQKALLDYLHTTRSLPFLYADHISRNSPQCLEEIVSKVPFSPSNFLCSFQRFLRYHPINELDFFLESIGFDCDKNGTARDVFPKNTFFISDWGRFDVVRALAGAGFPWGKLGLLCREDSSIFDIDSSELERRIEEIKNSYGFNGVSVISICLAFPRVLYSNADGLLGDLKTLFLDYDLLSSVEGNVDAVLEICEKIKLFYDLGCEMGKVGGLMGRGKSIFTEYSKEHLIRKIEYFCGLDVRRDQVGVFLLSRPEIFGFDLGGQVISVSGFLAHFGMGEEELKSLEQKYPHVFGRNRLANVPCVMRAMNLGEWFFDRLQNRDSSLLTAYTMLCTEDLDEHYKESLRILQAKRTKAYINTKLNFIHSLGFGENKFAVKALYQMHSNSSGLQQRFDFLLGCGIEYSKLCAIVKFAPRILNQKPSQLEKKIEYFRTEMGLSLQYLDVFPGYLCHNLEKRIIPRYRFHKWLKEQGYCKKHYSLATIVASSEKTFMARISRMDHAAARMWQENLLK</sequence>
<dbReference type="GO" id="GO:0003676">
    <property type="term" value="F:nucleic acid binding"/>
    <property type="evidence" value="ECO:0007669"/>
    <property type="project" value="InterPro"/>
</dbReference>
<keyword evidence="2" id="KW-0806">Transcription termination</keyword>
<dbReference type="EMBL" id="SDAM02000550">
    <property type="protein sequence ID" value="KAH6824024.1"/>
    <property type="molecule type" value="Genomic_DNA"/>
</dbReference>